<feature type="transmembrane region" description="Helical" evidence="1">
    <location>
        <begin position="399"/>
        <end position="423"/>
    </location>
</feature>
<sequence>MMAEQSYLHLARAHELKDKKQRFLYRFFEMLPGGLAWLTLIGLVVASRFIPGPTSIVLIIFVIFWFFRTIYFSFHLKSGFDKTRQEQRKNWKQKLEELSFPRPTLPDITSWRAIWHLIIFPSYREPYEVLRDSCEALKNSGYPLNRIIVVLALEEREGKIARAKAERIQEAYKNTFGHLLVTFHSDREGEIAGKGANETYACKETIERIIKPAAIPYEHIIVSAFDSDTRATPGFFHCLTYHYLTCEKPLRSSFQPVPLYTNNIWCAPAIARVLSFSSTFWQMIQQIRPEILITYSSHSMGLAPLVEIGFWQKNVVSEDSRIFYQCFLHFDGDWTVMPIYFPITMDANIAKTLWQTMKNQYKQQRRWAYGVENIPYLLFGYTKNKCIPFRKKFLHAWNIVEGFHSWTTHSIILFVLGWLPIWFGPKDFSFTILSYNLPQIAGLFMRIAMLGILMTAYLATMLMPPREKKPTVWEKIGFFAQWILSPLALFLSTIPALDAATRLMLGKYMEFWVTPKQRIEKT</sequence>
<evidence type="ECO:0000313" key="2">
    <source>
        <dbReference type="EMBL" id="PIX29018.1"/>
    </source>
</evidence>
<evidence type="ECO:0008006" key="4">
    <source>
        <dbReference type="Google" id="ProtNLM"/>
    </source>
</evidence>
<keyword evidence="1" id="KW-0812">Transmembrane</keyword>
<dbReference type="Proteomes" id="UP000236842">
    <property type="component" value="Unassembled WGS sequence"/>
</dbReference>
<feature type="transmembrane region" description="Helical" evidence="1">
    <location>
        <begin position="27"/>
        <end position="50"/>
    </location>
</feature>
<feature type="transmembrane region" description="Helical" evidence="1">
    <location>
        <begin position="56"/>
        <end position="74"/>
    </location>
</feature>
<name>A0A2H9N537_9BACT</name>
<dbReference type="AlphaFoldDB" id="A0A2H9N537"/>
<evidence type="ECO:0000256" key="1">
    <source>
        <dbReference type="SAM" id="Phobius"/>
    </source>
</evidence>
<protein>
    <recommendedName>
        <fullName evidence="4">Glycosyltransferase 2-like domain-containing protein</fullName>
    </recommendedName>
</protein>
<dbReference type="Gene3D" id="3.90.550.10">
    <property type="entry name" value="Spore Coat Polysaccharide Biosynthesis Protein SpsA, Chain A"/>
    <property type="match status" value="1"/>
</dbReference>
<keyword evidence="1" id="KW-0472">Membrane</keyword>
<gene>
    <name evidence="2" type="ORF">COZ64_01255</name>
</gene>
<comment type="caution">
    <text evidence="2">The sequence shown here is derived from an EMBL/GenBank/DDBJ whole genome shotgun (WGS) entry which is preliminary data.</text>
</comment>
<dbReference type="PANTHER" id="PTHR36851:SF1">
    <property type="entry name" value="GLYCO_TRANS_2-LIKE DOMAIN-CONTAINING PROTEIN"/>
    <property type="match status" value="1"/>
</dbReference>
<dbReference type="PANTHER" id="PTHR36851">
    <property type="entry name" value="UNNAMED PRODUCT"/>
    <property type="match status" value="1"/>
</dbReference>
<reference evidence="3" key="1">
    <citation type="submission" date="2017-09" db="EMBL/GenBank/DDBJ databases">
        <title>Depth-based differentiation of microbial function through sediment-hosted aquifers and enrichment of novel symbionts in the deep terrestrial subsurface.</title>
        <authorList>
            <person name="Probst A.J."/>
            <person name="Ladd B."/>
            <person name="Jarett J.K."/>
            <person name="Geller-Mcgrath D.E."/>
            <person name="Sieber C.M.K."/>
            <person name="Emerson J.B."/>
            <person name="Anantharaman K."/>
            <person name="Thomas B.C."/>
            <person name="Malmstrom R."/>
            <person name="Stieglmeier M."/>
            <person name="Klingl A."/>
            <person name="Woyke T."/>
            <person name="Ryan C.M."/>
            <person name="Banfield J.F."/>
        </authorList>
    </citation>
    <scope>NUCLEOTIDE SEQUENCE [LARGE SCALE GENOMIC DNA]</scope>
</reference>
<feature type="transmembrane region" description="Helical" evidence="1">
    <location>
        <begin position="443"/>
        <end position="464"/>
    </location>
</feature>
<feature type="transmembrane region" description="Helical" evidence="1">
    <location>
        <begin position="476"/>
        <end position="497"/>
    </location>
</feature>
<proteinExistence type="predicted"/>
<evidence type="ECO:0000313" key="3">
    <source>
        <dbReference type="Proteomes" id="UP000236842"/>
    </source>
</evidence>
<dbReference type="EMBL" id="PFIJ01000023">
    <property type="protein sequence ID" value="PIX29018.1"/>
    <property type="molecule type" value="Genomic_DNA"/>
</dbReference>
<dbReference type="SUPFAM" id="SSF53448">
    <property type="entry name" value="Nucleotide-diphospho-sugar transferases"/>
    <property type="match status" value="1"/>
</dbReference>
<accession>A0A2H9N537</accession>
<organism evidence="2 3">
    <name type="scientific">Candidatus Brennerbacteria bacterium CG_4_8_14_3_um_filter_43_14</name>
    <dbReference type="NCBI Taxonomy" id="1974521"/>
    <lineage>
        <taxon>Bacteria</taxon>
        <taxon>Candidatus Brenneribacteriota</taxon>
    </lineage>
</organism>
<keyword evidence="1" id="KW-1133">Transmembrane helix</keyword>
<dbReference type="InterPro" id="IPR029044">
    <property type="entry name" value="Nucleotide-diphossugar_trans"/>
</dbReference>